<feature type="region of interest" description="Disordered" evidence="1">
    <location>
        <begin position="1"/>
        <end position="32"/>
    </location>
</feature>
<dbReference type="Proteomes" id="UP001292094">
    <property type="component" value="Unassembled WGS sequence"/>
</dbReference>
<evidence type="ECO:0000313" key="2">
    <source>
        <dbReference type="EMBL" id="KAK4297623.1"/>
    </source>
</evidence>
<dbReference type="AlphaFoldDB" id="A0AAE1NXP3"/>
<organism evidence="2 3">
    <name type="scientific">Petrolisthes manimaculis</name>
    <dbReference type="NCBI Taxonomy" id="1843537"/>
    <lineage>
        <taxon>Eukaryota</taxon>
        <taxon>Metazoa</taxon>
        <taxon>Ecdysozoa</taxon>
        <taxon>Arthropoda</taxon>
        <taxon>Crustacea</taxon>
        <taxon>Multicrustacea</taxon>
        <taxon>Malacostraca</taxon>
        <taxon>Eumalacostraca</taxon>
        <taxon>Eucarida</taxon>
        <taxon>Decapoda</taxon>
        <taxon>Pleocyemata</taxon>
        <taxon>Anomura</taxon>
        <taxon>Galatheoidea</taxon>
        <taxon>Porcellanidae</taxon>
        <taxon>Petrolisthes</taxon>
    </lineage>
</organism>
<gene>
    <name evidence="2" type="ORF">Pmani_029974</name>
</gene>
<comment type="caution">
    <text evidence="2">The sequence shown here is derived from an EMBL/GenBank/DDBJ whole genome shotgun (WGS) entry which is preliminary data.</text>
</comment>
<protein>
    <submittedName>
        <fullName evidence="2">Uncharacterized protein</fullName>
    </submittedName>
</protein>
<name>A0AAE1NXP3_9EUCA</name>
<accession>A0AAE1NXP3</accession>
<evidence type="ECO:0000313" key="3">
    <source>
        <dbReference type="Proteomes" id="UP001292094"/>
    </source>
</evidence>
<dbReference type="EMBL" id="JAWZYT010003601">
    <property type="protein sequence ID" value="KAK4297623.1"/>
    <property type="molecule type" value="Genomic_DNA"/>
</dbReference>
<sequence length="206" mass="23106">MEGNNAAFSDYPSQVPQLSGVVPPPSGRDERQEADSYYIGEGHPPIHDCRYGYKKIFYWCPYNVTTIQISLPSHMPTNLITKPDSFIFEEEVWASITTKAQGRTWTRRKEKRKGWVGGWLKRRSDKAATGHGKNKTEISRIIKGVKALSSRVVVNTEWPQRLWDLLPPTPHSRVGVLATSSVLIPLGRPSRLAGLRLKVARATASV</sequence>
<reference evidence="2" key="1">
    <citation type="submission" date="2023-11" db="EMBL/GenBank/DDBJ databases">
        <title>Genome assemblies of two species of porcelain crab, Petrolisthes cinctipes and Petrolisthes manimaculis (Anomura: Porcellanidae).</title>
        <authorList>
            <person name="Angst P."/>
        </authorList>
    </citation>
    <scope>NUCLEOTIDE SEQUENCE</scope>
    <source>
        <strain evidence="2">PB745_02</strain>
        <tissue evidence="2">Gill</tissue>
    </source>
</reference>
<keyword evidence="3" id="KW-1185">Reference proteome</keyword>
<proteinExistence type="predicted"/>
<evidence type="ECO:0000256" key="1">
    <source>
        <dbReference type="SAM" id="MobiDB-lite"/>
    </source>
</evidence>